<evidence type="ECO:0000313" key="8">
    <source>
        <dbReference type="EMBL" id="RXH54729.1"/>
    </source>
</evidence>
<gene>
    <name evidence="8" type="ORF">GRAN_3833</name>
</gene>
<dbReference type="Gene3D" id="3.40.720.10">
    <property type="entry name" value="Alkaline Phosphatase, subunit A"/>
    <property type="match status" value="1"/>
</dbReference>
<dbReference type="GO" id="GO:0005737">
    <property type="term" value="C:cytoplasm"/>
    <property type="evidence" value="ECO:0007669"/>
    <property type="project" value="TreeGrafter"/>
</dbReference>
<dbReference type="Pfam" id="PF00884">
    <property type="entry name" value="Sulfatase"/>
    <property type="match status" value="1"/>
</dbReference>
<reference evidence="9" key="2">
    <citation type="submission" date="2019-02" db="EMBL/GenBank/DDBJ databases">
        <title>Granulicella sibirica sp. nov., a psychrotolerant acidobacterium isolated from an organic soil layer in forested tundra, West Siberia.</title>
        <authorList>
            <person name="Oshkin I.Y."/>
            <person name="Kulichevskaya I.S."/>
            <person name="Rijpstra W.I.C."/>
            <person name="Sinninghe Damste J.S."/>
            <person name="Rakitin A.L."/>
            <person name="Ravin N.V."/>
            <person name="Dedysh S.N."/>
        </authorList>
    </citation>
    <scope>NUCLEOTIDE SEQUENCE [LARGE SCALE GENOMIC DNA]</scope>
    <source>
        <strain evidence="9">AF10</strain>
    </source>
</reference>
<accession>A0A4Q0SYW5</accession>
<dbReference type="InterPro" id="IPR035874">
    <property type="entry name" value="IDS"/>
</dbReference>
<dbReference type="EMBL" id="RDSM01000003">
    <property type="protein sequence ID" value="RXH54729.1"/>
    <property type="molecule type" value="Genomic_DNA"/>
</dbReference>
<protein>
    <submittedName>
        <fullName evidence="8">Choline-sulfatase</fullName>
    </submittedName>
</protein>
<evidence type="ECO:0000256" key="4">
    <source>
        <dbReference type="ARBA" id="ARBA00022729"/>
    </source>
</evidence>
<evidence type="ECO:0000256" key="6">
    <source>
        <dbReference type="ARBA" id="ARBA00022837"/>
    </source>
</evidence>
<evidence type="ECO:0000256" key="3">
    <source>
        <dbReference type="ARBA" id="ARBA00022723"/>
    </source>
</evidence>
<dbReference type="InterPro" id="IPR000917">
    <property type="entry name" value="Sulfatase_N"/>
</dbReference>
<keyword evidence="6" id="KW-0106">Calcium</keyword>
<dbReference type="Proteomes" id="UP000289437">
    <property type="component" value="Unassembled WGS sequence"/>
</dbReference>
<comment type="cofactor">
    <cofactor evidence="1">
        <name>Ca(2+)</name>
        <dbReference type="ChEBI" id="CHEBI:29108"/>
    </cofactor>
</comment>
<keyword evidence="3" id="KW-0479">Metal-binding</keyword>
<organism evidence="8 9">
    <name type="scientific">Granulicella sibirica</name>
    <dbReference type="NCBI Taxonomy" id="2479048"/>
    <lineage>
        <taxon>Bacteria</taxon>
        <taxon>Pseudomonadati</taxon>
        <taxon>Acidobacteriota</taxon>
        <taxon>Terriglobia</taxon>
        <taxon>Terriglobales</taxon>
        <taxon>Acidobacteriaceae</taxon>
        <taxon>Granulicella</taxon>
    </lineage>
</organism>
<comment type="similarity">
    <text evidence="2">Belongs to the sulfatase family.</text>
</comment>
<evidence type="ECO:0000256" key="5">
    <source>
        <dbReference type="ARBA" id="ARBA00022801"/>
    </source>
</evidence>
<dbReference type="PANTHER" id="PTHR45953:SF1">
    <property type="entry name" value="IDURONATE 2-SULFATASE"/>
    <property type="match status" value="1"/>
</dbReference>
<dbReference type="SUPFAM" id="SSF53649">
    <property type="entry name" value="Alkaline phosphatase-like"/>
    <property type="match status" value="1"/>
</dbReference>
<dbReference type="GO" id="GO:0046872">
    <property type="term" value="F:metal ion binding"/>
    <property type="evidence" value="ECO:0007669"/>
    <property type="project" value="UniProtKB-KW"/>
</dbReference>
<dbReference type="CDD" id="cd16030">
    <property type="entry name" value="iduronate-2-sulfatase"/>
    <property type="match status" value="1"/>
</dbReference>
<proteinExistence type="inferred from homology"/>
<evidence type="ECO:0000259" key="7">
    <source>
        <dbReference type="Pfam" id="PF00884"/>
    </source>
</evidence>
<sequence length="457" mass="50628">MSDDMRVELGCYGSRFHAHTPNLDSLASRGVRFDRNFCQFPLCNPSRSSLLTGQTPLQTEVLGNRTNFRDTRPELTSLPQLFKQQGYVTARTGKIFHDIYDDEIAWTVGGGSKLLQPPTGIEHKKVIPRPPVPPPPPGIVPPLPQDNQQAAHSDQILVLDGDGDGHPENRVADTAIEYLRTYRNQPFFIGCGFSKPHSPPTAPQRFFDLYNPAKLELTPDFAAWPTVPAGFPKAAIRMRNADLFIGRGASPMEAQEVIRAYLASISWADWNIGRVLAELDSLGLRQSTIVVFVADHGYQLGEKGKWSKAGSLFEMGTRVPLIIHDPRAAGNGKACTRLVQSIDIYSTLVELCNLKPPASGLQGESLSSLLHRPNAPWDKPAYSIWSEDGKTVHGISVRKDHWRYVEYGPDGGNGRLLFDEHADPLEMLNLAEDRKYAPICDGLSSLARKYLEENARA</sequence>
<dbReference type="InterPro" id="IPR017850">
    <property type="entry name" value="Alkaline_phosphatase_core_sf"/>
</dbReference>
<feature type="domain" description="Sulfatase N-terminal" evidence="7">
    <location>
        <begin position="1"/>
        <end position="352"/>
    </location>
</feature>
<keyword evidence="9" id="KW-1185">Reference proteome</keyword>
<keyword evidence="5" id="KW-0378">Hydrolase</keyword>
<keyword evidence="4" id="KW-0732">Signal</keyword>
<dbReference type="GO" id="GO:0004423">
    <property type="term" value="F:iduronate-2-sulfatase activity"/>
    <property type="evidence" value="ECO:0007669"/>
    <property type="project" value="InterPro"/>
</dbReference>
<reference evidence="8 9" key="1">
    <citation type="submission" date="2018-11" db="EMBL/GenBank/DDBJ databases">
        <authorList>
            <person name="Mardanov A.V."/>
            <person name="Ravin N.V."/>
            <person name="Dedysh S.N."/>
        </authorList>
    </citation>
    <scope>NUCLEOTIDE SEQUENCE [LARGE SCALE GENOMIC DNA]</scope>
    <source>
        <strain evidence="8 9">AF10</strain>
    </source>
</reference>
<dbReference type="AlphaFoldDB" id="A0A4Q0SYW5"/>
<comment type="caution">
    <text evidence="8">The sequence shown here is derived from an EMBL/GenBank/DDBJ whole genome shotgun (WGS) entry which is preliminary data.</text>
</comment>
<evidence type="ECO:0000256" key="1">
    <source>
        <dbReference type="ARBA" id="ARBA00001913"/>
    </source>
</evidence>
<dbReference type="PANTHER" id="PTHR45953">
    <property type="entry name" value="IDURONATE 2-SULFATASE"/>
    <property type="match status" value="1"/>
</dbReference>
<evidence type="ECO:0000256" key="2">
    <source>
        <dbReference type="ARBA" id="ARBA00008779"/>
    </source>
</evidence>
<name>A0A4Q0SYW5_9BACT</name>
<evidence type="ECO:0000313" key="9">
    <source>
        <dbReference type="Proteomes" id="UP000289437"/>
    </source>
</evidence>